<keyword evidence="2" id="KW-0479">Metal-binding</keyword>
<feature type="compositionally biased region" description="Basic residues" evidence="5">
    <location>
        <begin position="182"/>
        <end position="191"/>
    </location>
</feature>
<dbReference type="Pfam" id="PF07727">
    <property type="entry name" value="RVT_2"/>
    <property type="match status" value="1"/>
</dbReference>
<dbReference type="PANTHER" id="PTHR42648">
    <property type="entry name" value="TRANSPOSASE, PUTATIVE-RELATED"/>
    <property type="match status" value="1"/>
</dbReference>
<organism evidence="8">
    <name type="scientific">Tanacetum cinerariifolium</name>
    <name type="common">Dalmatian daisy</name>
    <name type="synonym">Chrysanthemum cinerariifolium</name>
    <dbReference type="NCBI Taxonomy" id="118510"/>
    <lineage>
        <taxon>Eukaryota</taxon>
        <taxon>Viridiplantae</taxon>
        <taxon>Streptophyta</taxon>
        <taxon>Embryophyta</taxon>
        <taxon>Tracheophyta</taxon>
        <taxon>Spermatophyta</taxon>
        <taxon>Magnoliopsida</taxon>
        <taxon>eudicotyledons</taxon>
        <taxon>Gunneridae</taxon>
        <taxon>Pentapetalae</taxon>
        <taxon>asterids</taxon>
        <taxon>campanulids</taxon>
        <taxon>Asterales</taxon>
        <taxon>Asteraceae</taxon>
        <taxon>Asteroideae</taxon>
        <taxon>Anthemideae</taxon>
        <taxon>Anthemidinae</taxon>
        <taxon>Tanacetum</taxon>
    </lineage>
</organism>
<dbReference type="Pfam" id="PF22936">
    <property type="entry name" value="Pol_BBD"/>
    <property type="match status" value="1"/>
</dbReference>
<dbReference type="Gene3D" id="3.30.420.10">
    <property type="entry name" value="Ribonuclease H-like superfamily/Ribonuclease H"/>
    <property type="match status" value="1"/>
</dbReference>
<evidence type="ECO:0000259" key="7">
    <source>
        <dbReference type="Pfam" id="PF22936"/>
    </source>
</evidence>
<sequence>MQCVTSNDATLKVPACAKYAIDVQLILPRQRYNRVVYHGYLNHLRDTLDTLCEIVKEAISKRPSDNNLDYACVYTKRSQELFENVSASCLKVNNKRDTIIATTHATRKKHVTFADPLETSGNNPPKIVKQQTMQKTNIPIPHSTGVSNDTKARRSQPESNTMHDRTSPANSVLEKKVEDHHRKNKSKLSKKNRVDSSTSVRRTILDTNSNSLCKTCIKCISFVNHDKCVDNFLKSSKTSPVVQIVLWYLDSGCSKHMIGDRSRLKNFVKKFIRTVRFRNDHFGAIMGYEDYVLGDSVISRVYYVEGLGHNLFSVGQFCDSDLEVAFRKHTCFVKDLDGVNLIKGSLVAPLLNHLNFGTINDLAWKYLFRGIPRLKSEKDHLCSACQLEKSEKATQQPNTINTIIEVLHTLHMDLCEPLRVQSIYGKEYILVIVDDYSRLKAIRIFITNAASKNIMVYQMDVKTTFLNGELKEEVYVSQPEGFVDPDCPNHVYRLKKALYGLKQALRAWYDTLSRFLLANRFSKGVIDPTLFIWKTGKHTLHVQIYVDDIIFSSTDPRDCDLFSKEMSSKF</sequence>
<evidence type="ECO:0000259" key="6">
    <source>
        <dbReference type="Pfam" id="PF07727"/>
    </source>
</evidence>
<dbReference type="InterPro" id="IPR043502">
    <property type="entry name" value="DNA/RNA_pol_sf"/>
</dbReference>
<keyword evidence="3" id="KW-0064">Aspartyl protease</keyword>
<dbReference type="PANTHER" id="PTHR42648:SF18">
    <property type="entry name" value="RETROTRANSPOSON, UNCLASSIFIED-LIKE PROTEIN"/>
    <property type="match status" value="1"/>
</dbReference>
<name>A0A699I187_TANCI</name>
<keyword evidence="1" id="KW-0645">Protease</keyword>
<dbReference type="InterPro" id="IPR054722">
    <property type="entry name" value="PolX-like_BBD"/>
</dbReference>
<dbReference type="InterPro" id="IPR013103">
    <property type="entry name" value="RVT_2"/>
</dbReference>
<dbReference type="GO" id="GO:0046872">
    <property type="term" value="F:metal ion binding"/>
    <property type="evidence" value="ECO:0007669"/>
    <property type="project" value="UniProtKB-KW"/>
</dbReference>
<evidence type="ECO:0000256" key="4">
    <source>
        <dbReference type="ARBA" id="ARBA00022801"/>
    </source>
</evidence>
<dbReference type="EMBL" id="BKCJ010227499">
    <property type="protein sequence ID" value="GEY96970.1"/>
    <property type="molecule type" value="Genomic_DNA"/>
</dbReference>
<dbReference type="AlphaFoldDB" id="A0A699I187"/>
<comment type="caution">
    <text evidence="8">The sequence shown here is derived from an EMBL/GenBank/DDBJ whole genome shotgun (WGS) entry which is preliminary data.</text>
</comment>
<dbReference type="SUPFAM" id="SSF56672">
    <property type="entry name" value="DNA/RNA polymerases"/>
    <property type="match status" value="1"/>
</dbReference>
<dbReference type="GO" id="GO:0003676">
    <property type="term" value="F:nucleic acid binding"/>
    <property type="evidence" value="ECO:0007669"/>
    <property type="project" value="InterPro"/>
</dbReference>
<dbReference type="InterPro" id="IPR036397">
    <property type="entry name" value="RNaseH_sf"/>
</dbReference>
<feature type="domain" description="Retrovirus-related Pol polyprotein from transposon TNT 1-94-like beta-barrel" evidence="7">
    <location>
        <begin position="247"/>
        <end position="319"/>
    </location>
</feature>
<evidence type="ECO:0000256" key="2">
    <source>
        <dbReference type="ARBA" id="ARBA00022723"/>
    </source>
</evidence>
<evidence type="ECO:0000256" key="1">
    <source>
        <dbReference type="ARBA" id="ARBA00022670"/>
    </source>
</evidence>
<accession>A0A699I187</accession>
<feature type="domain" description="Reverse transcriptase Ty1/copia-type" evidence="6">
    <location>
        <begin position="435"/>
        <end position="570"/>
    </location>
</feature>
<proteinExistence type="predicted"/>
<dbReference type="GO" id="GO:0006508">
    <property type="term" value="P:proteolysis"/>
    <property type="evidence" value="ECO:0007669"/>
    <property type="project" value="UniProtKB-KW"/>
</dbReference>
<keyword evidence="4" id="KW-0378">Hydrolase</keyword>
<feature type="compositionally biased region" description="Basic and acidic residues" evidence="5">
    <location>
        <begin position="150"/>
        <end position="166"/>
    </location>
</feature>
<reference evidence="8" key="1">
    <citation type="journal article" date="2019" name="Sci. Rep.">
        <title>Draft genome of Tanacetum cinerariifolium, the natural source of mosquito coil.</title>
        <authorList>
            <person name="Yamashiro T."/>
            <person name="Shiraishi A."/>
            <person name="Satake H."/>
            <person name="Nakayama K."/>
        </authorList>
    </citation>
    <scope>NUCLEOTIDE SEQUENCE</scope>
</reference>
<dbReference type="GO" id="GO:0004190">
    <property type="term" value="F:aspartic-type endopeptidase activity"/>
    <property type="evidence" value="ECO:0007669"/>
    <property type="project" value="UniProtKB-KW"/>
</dbReference>
<dbReference type="InterPro" id="IPR039537">
    <property type="entry name" value="Retrotran_Ty1/copia-like"/>
</dbReference>
<evidence type="ECO:0000256" key="5">
    <source>
        <dbReference type="SAM" id="MobiDB-lite"/>
    </source>
</evidence>
<feature type="region of interest" description="Disordered" evidence="5">
    <location>
        <begin position="135"/>
        <end position="197"/>
    </location>
</feature>
<protein>
    <submittedName>
        <fullName evidence="8">Retrovirus-related Pol polyprotein from transposon TNT 1-94</fullName>
    </submittedName>
</protein>
<evidence type="ECO:0000313" key="8">
    <source>
        <dbReference type="EMBL" id="GEY96970.1"/>
    </source>
</evidence>
<gene>
    <name evidence="8" type="ORF">Tci_468944</name>
</gene>
<evidence type="ECO:0000256" key="3">
    <source>
        <dbReference type="ARBA" id="ARBA00022750"/>
    </source>
</evidence>